<dbReference type="AlphaFoldDB" id="A0A839GMW1"/>
<reference evidence="1 2" key="1">
    <citation type="submission" date="2020-08" db="EMBL/GenBank/DDBJ databases">
        <title>Genomic Encyclopedia of Type Strains, Phase IV (KMG-IV): sequencing the most valuable type-strain genomes for metagenomic binning, comparative biology and taxonomic classification.</title>
        <authorList>
            <person name="Goeker M."/>
        </authorList>
    </citation>
    <scope>NUCLEOTIDE SEQUENCE [LARGE SCALE GENOMIC DNA]</scope>
    <source>
        <strain evidence="1 2">DSM 29854</strain>
    </source>
</reference>
<sequence length="39" mass="4529">MKYFFYTAQEPEAVLGLFFKKQAENSLRLSRADEGISWG</sequence>
<organism evidence="1 2">
    <name type="scientific">Rufibacter quisquiliarum</name>
    <dbReference type="NCBI Taxonomy" id="1549639"/>
    <lineage>
        <taxon>Bacteria</taxon>
        <taxon>Pseudomonadati</taxon>
        <taxon>Bacteroidota</taxon>
        <taxon>Cytophagia</taxon>
        <taxon>Cytophagales</taxon>
        <taxon>Hymenobacteraceae</taxon>
        <taxon>Rufibacter</taxon>
    </lineage>
</organism>
<evidence type="ECO:0000313" key="2">
    <source>
        <dbReference type="Proteomes" id="UP000563094"/>
    </source>
</evidence>
<gene>
    <name evidence="1" type="ORF">FHS90_001593</name>
</gene>
<evidence type="ECO:0000313" key="1">
    <source>
        <dbReference type="EMBL" id="MBA9076885.1"/>
    </source>
</evidence>
<name>A0A839GMW1_9BACT</name>
<dbReference type="Proteomes" id="UP000563094">
    <property type="component" value="Unassembled WGS sequence"/>
</dbReference>
<accession>A0A839GMW1</accession>
<keyword evidence="2" id="KW-1185">Reference proteome</keyword>
<dbReference type="EMBL" id="JACJIQ010000005">
    <property type="protein sequence ID" value="MBA9076885.1"/>
    <property type="molecule type" value="Genomic_DNA"/>
</dbReference>
<proteinExistence type="predicted"/>
<comment type="caution">
    <text evidence="1">The sequence shown here is derived from an EMBL/GenBank/DDBJ whole genome shotgun (WGS) entry which is preliminary data.</text>
</comment>
<protein>
    <submittedName>
        <fullName evidence="1">Uncharacterized protein</fullName>
    </submittedName>
</protein>